<dbReference type="PANTHER" id="PTHR11730:SF60">
    <property type="entry name" value="RH50, ISOFORM D"/>
    <property type="match status" value="1"/>
</dbReference>
<comment type="similarity">
    <text evidence="2">Belongs to the ammonium transporter (TC 2.A.49) family. Rh subfamily.</text>
</comment>
<comment type="subcellular location">
    <subcellularLocation>
        <location evidence="1">Membrane</location>
        <topology evidence="1">Multi-pass membrane protein</topology>
    </subcellularLocation>
</comment>
<dbReference type="SUPFAM" id="SSF111352">
    <property type="entry name" value="Ammonium transporter"/>
    <property type="match status" value="1"/>
</dbReference>
<feature type="domain" description="Ammonium transporter AmtB-like" evidence="7">
    <location>
        <begin position="8"/>
        <end position="162"/>
    </location>
</feature>
<evidence type="ECO:0000256" key="2">
    <source>
        <dbReference type="ARBA" id="ARBA00011036"/>
    </source>
</evidence>
<accession>A0A0N4UU27</accession>
<evidence type="ECO:0000313" key="10">
    <source>
        <dbReference type="WBParaSite" id="EVEC_0000086801-mRNA-1"/>
    </source>
</evidence>
<dbReference type="GO" id="GO:0008519">
    <property type="term" value="F:ammonium channel activity"/>
    <property type="evidence" value="ECO:0007669"/>
    <property type="project" value="InterPro"/>
</dbReference>
<feature type="transmembrane region" description="Helical" evidence="6">
    <location>
        <begin position="141"/>
        <end position="158"/>
    </location>
</feature>
<gene>
    <name evidence="8" type="ORF">EVEC_LOCUS592</name>
</gene>
<organism evidence="10">
    <name type="scientific">Enterobius vermicularis</name>
    <name type="common">Human pinworm</name>
    <dbReference type="NCBI Taxonomy" id="51028"/>
    <lineage>
        <taxon>Eukaryota</taxon>
        <taxon>Metazoa</taxon>
        <taxon>Ecdysozoa</taxon>
        <taxon>Nematoda</taxon>
        <taxon>Chromadorea</taxon>
        <taxon>Rhabditida</taxon>
        <taxon>Spirurina</taxon>
        <taxon>Oxyuridomorpha</taxon>
        <taxon>Oxyuroidea</taxon>
        <taxon>Oxyuridae</taxon>
        <taxon>Enterobius</taxon>
    </lineage>
</organism>
<sequence>MPAAGPNQTSEYVNTMYPMFQDVHVMIFIGFGFLMTFLRRYGYSAVSINMLLSCFVIQWGIIVRGFWSEHFAEHGKFVINVNSLLTADFAAAVILITMGAMLGKLSPSQYVILSLIETPVALTTEHIVIEYFKANDVGGSMIVHAFGAYFGLACSAAFNKKEM</sequence>
<keyword evidence="3 6" id="KW-0812">Transmembrane</keyword>
<dbReference type="STRING" id="51028.A0A0N4UU27"/>
<dbReference type="Pfam" id="PF00909">
    <property type="entry name" value="Ammonium_transp"/>
    <property type="match status" value="1"/>
</dbReference>
<evidence type="ECO:0000313" key="8">
    <source>
        <dbReference type="EMBL" id="VDD85449.1"/>
    </source>
</evidence>
<dbReference type="InterPro" id="IPR002229">
    <property type="entry name" value="RhesusRHD"/>
</dbReference>
<dbReference type="Proteomes" id="UP000274131">
    <property type="component" value="Unassembled WGS sequence"/>
</dbReference>
<reference evidence="8 9" key="2">
    <citation type="submission" date="2018-10" db="EMBL/GenBank/DDBJ databases">
        <authorList>
            <consortium name="Pathogen Informatics"/>
        </authorList>
    </citation>
    <scope>NUCLEOTIDE SEQUENCE [LARGE SCALE GENOMIC DNA]</scope>
</reference>
<dbReference type="WBParaSite" id="EVEC_0000086801-mRNA-1">
    <property type="protein sequence ID" value="EVEC_0000086801-mRNA-1"/>
    <property type="gene ID" value="EVEC_0000086801"/>
</dbReference>
<dbReference type="InterPro" id="IPR024041">
    <property type="entry name" value="NH4_transpt_AmtB-like_dom"/>
</dbReference>
<dbReference type="AlphaFoldDB" id="A0A0N4UU27"/>
<evidence type="ECO:0000256" key="1">
    <source>
        <dbReference type="ARBA" id="ARBA00004141"/>
    </source>
</evidence>
<dbReference type="PANTHER" id="PTHR11730">
    <property type="entry name" value="AMMONIUM TRANSPORTER"/>
    <property type="match status" value="1"/>
</dbReference>
<feature type="transmembrane region" description="Helical" evidence="6">
    <location>
        <begin position="50"/>
        <end position="67"/>
    </location>
</feature>
<dbReference type="PRINTS" id="PR00342">
    <property type="entry name" value="RHESUSRHD"/>
</dbReference>
<dbReference type="Gene3D" id="1.10.3430.10">
    <property type="entry name" value="Ammonium transporter AmtB like domains"/>
    <property type="match status" value="1"/>
</dbReference>
<name>A0A0N4UU27_ENTVE</name>
<feature type="transmembrane region" description="Helical" evidence="6">
    <location>
        <begin position="110"/>
        <end position="129"/>
    </location>
</feature>
<dbReference type="GO" id="GO:0005886">
    <property type="term" value="C:plasma membrane"/>
    <property type="evidence" value="ECO:0007669"/>
    <property type="project" value="InterPro"/>
</dbReference>
<dbReference type="OrthoDB" id="534912at2759"/>
<keyword evidence="5 6" id="KW-0472">Membrane</keyword>
<evidence type="ECO:0000313" key="9">
    <source>
        <dbReference type="Proteomes" id="UP000274131"/>
    </source>
</evidence>
<dbReference type="InterPro" id="IPR029020">
    <property type="entry name" value="Ammonium/urea_transptr"/>
</dbReference>
<proteinExistence type="inferred from homology"/>
<evidence type="ECO:0000256" key="3">
    <source>
        <dbReference type="ARBA" id="ARBA00022692"/>
    </source>
</evidence>
<protein>
    <submittedName>
        <fullName evidence="10">Ammonium_transp domain-containing protein</fullName>
    </submittedName>
</protein>
<evidence type="ECO:0000256" key="6">
    <source>
        <dbReference type="SAM" id="Phobius"/>
    </source>
</evidence>
<feature type="transmembrane region" description="Helical" evidence="6">
    <location>
        <begin position="79"/>
        <end position="103"/>
    </location>
</feature>
<evidence type="ECO:0000256" key="4">
    <source>
        <dbReference type="ARBA" id="ARBA00022989"/>
    </source>
</evidence>
<dbReference type="EMBL" id="UXUI01001478">
    <property type="protein sequence ID" value="VDD85449.1"/>
    <property type="molecule type" value="Genomic_DNA"/>
</dbReference>
<keyword evidence="9" id="KW-1185">Reference proteome</keyword>
<feature type="transmembrane region" description="Helical" evidence="6">
    <location>
        <begin position="20"/>
        <end position="38"/>
    </location>
</feature>
<evidence type="ECO:0000259" key="7">
    <source>
        <dbReference type="Pfam" id="PF00909"/>
    </source>
</evidence>
<reference evidence="10" key="1">
    <citation type="submission" date="2017-02" db="UniProtKB">
        <authorList>
            <consortium name="WormBaseParasite"/>
        </authorList>
    </citation>
    <scope>IDENTIFICATION</scope>
</reference>
<keyword evidence="4 6" id="KW-1133">Transmembrane helix</keyword>
<dbReference type="GO" id="GO:0097272">
    <property type="term" value="P:ammonium homeostasis"/>
    <property type="evidence" value="ECO:0007669"/>
    <property type="project" value="TreeGrafter"/>
</dbReference>
<evidence type="ECO:0000256" key="5">
    <source>
        <dbReference type="ARBA" id="ARBA00023136"/>
    </source>
</evidence>